<dbReference type="EMBL" id="PGGS01000022">
    <property type="protein sequence ID" value="PNH11771.1"/>
    <property type="molecule type" value="Genomic_DNA"/>
</dbReference>
<accession>A0A2J8AGY3</accession>
<reference evidence="2 3" key="1">
    <citation type="journal article" date="2017" name="Mol. Biol. Evol.">
        <title>The 4-celled Tetrabaena socialis nuclear genome reveals the essential components for genetic control of cell number at the origin of multicellularity in the volvocine lineage.</title>
        <authorList>
            <person name="Featherston J."/>
            <person name="Arakaki Y."/>
            <person name="Hanschen E.R."/>
            <person name="Ferris P.J."/>
            <person name="Michod R.E."/>
            <person name="Olson B.J.S.C."/>
            <person name="Nozaki H."/>
            <person name="Durand P.M."/>
        </authorList>
    </citation>
    <scope>NUCLEOTIDE SEQUENCE [LARGE SCALE GENOMIC DNA]</scope>
    <source>
        <strain evidence="2 3">NIES-571</strain>
    </source>
</reference>
<dbReference type="Proteomes" id="UP000236333">
    <property type="component" value="Unassembled WGS sequence"/>
</dbReference>
<feature type="region of interest" description="Disordered" evidence="1">
    <location>
        <begin position="123"/>
        <end position="156"/>
    </location>
</feature>
<evidence type="ECO:0000256" key="1">
    <source>
        <dbReference type="SAM" id="MobiDB-lite"/>
    </source>
</evidence>
<evidence type="ECO:0000313" key="2">
    <source>
        <dbReference type="EMBL" id="PNH11771.1"/>
    </source>
</evidence>
<sequence length="156" mass="17109">MHKLAEHIASCRLRDRGSLRPAPSPSLASAPTVPAIFKWLPRASLIKQSFEALCVNEFPGQQFEPDANGGGMRNGQQVLQWLSFDRSRVSARCVSQARIMIFYYWATLCILKARQPRYMAVQRVGGEEASAKGEEEAEGKGQEAEGKGGEAEGKGN</sequence>
<gene>
    <name evidence="2" type="ORF">TSOC_001380</name>
</gene>
<evidence type="ECO:0000313" key="3">
    <source>
        <dbReference type="Proteomes" id="UP000236333"/>
    </source>
</evidence>
<dbReference type="OrthoDB" id="66620at2759"/>
<protein>
    <submittedName>
        <fullName evidence="2">ABC transporter G family member 7</fullName>
    </submittedName>
</protein>
<name>A0A2J8AGY3_9CHLO</name>
<feature type="compositionally biased region" description="Basic and acidic residues" evidence="1">
    <location>
        <begin position="125"/>
        <end position="156"/>
    </location>
</feature>
<proteinExistence type="predicted"/>
<keyword evidence="3" id="KW-1185">Reference proteome</keyword>
<comment type="caution">
    <text evidence="2">The sequence shown here is derived from an EMBL/GenBank/DDBJ whole genome shotgun (WGS) entry which is preliminary data.</text>
</comment>
<dbReference type="AlphaFoldDB" id="A0A2J8AGY3"/>
<organism evidence="2 3">
    <name type="scientific">Tetrabaena socialis</name>
    <dbReference type="NCBI Taxonomy" id="47790"/>
    <lineage>
        <taxon>Eukaryota</taxon>
        <taxon>Viridiplantae</taxon>
        <taxon>Chlorophyta</taxon>
        <taxon>core chlorophytes</taxon>
        <taxon>Chlorophyceae</taxon>
        <taxon>CS clade</taxon>
        <taxon>Chlamydomonadales</taxon>
        <taxon>Tetrabaenaceae</taxon>
        <taxon>Tetrabaena</taxon>
    </lineage>
</organism>